<dbReference type="GO" id="GO:0016853">
    <property type="term" value="F:isomerase activity"/>
    <property type="evidence" value="ECO:0007669"/>
    <property type="project" value="UniProtKB-KW"/>
</dbReference>
<comment type="pathway">
    <text evidence="2">Amino-acid degradation; L-valine degradation.</text>
</comment>
<dbReference type="FunFam" id="3.90.226.10:FF:000027">
    <property type="entry name" value="Probable 3-hydroxyisobutyryl-CoA hydrolase 2"/>
    <property type="match status" value="1"/>
</dbReference>
<feature type="domain" description="Enoyl-CoA hydratase/isomerase" evidence="3">
    <location>
        <begin position="22"/>
        <end position="358"/>
    </location>
</feature>
<evidence type="ECO:0000313" key="5">
    <source>
        <dbReference type="Proteomes" id="UP000245207"/>
    </source>
</evidence>
<keyword evidence="5" id="KW-1185">Reference proteome</keyword>
<keyword evidence="4" id="KW-0413">Isomerase</keyword>
<organism evidence="4 5">
    <name type="scientific">Artemisia annua</name>
    <name type="common">Sweet wormwood</name>
    <dbReference type="NCBI Taxonomy" id="35608"/>
    <lineage>
        <taxon>Eukaryota</taxon>
        <taxon>Viridiplantae</taxon>
        <taxon>Streptophyta</taxon>
        <taxon>Embryophyta</taxon>
        <taxon>Tracheophyta</taxon>
        <taxon>Spermatophyta</taxon>
        <taxon>Magnoliopsida</taxon>
        <taxon>eudicotyledons</taxon>
        <taxon>Gunneridae</taxon>
        <taxon>Pentapetalae</taxon>
        <taxon>asterids</taxon>
        <taxon>campanulids</taxon>
        <taxon>Asterales</taxon>
        <taxon>Asteraceae</taxon>
        <taxon>Asteroideae</taxon>
        <taxon>Anthemideae</taxon>
        <taxon>Artemisiinae</taxon>
        <taxon>Artemisia</taxon>
    </lineage>
</organism>
<dbReference type="PANTHER" id="PTHR43176:SF6">
    <property type="entry name" value="3-HYDROXYISOBUTYRYL-COA HYDROLASE"/>
    <property type="match status" value="1"/>
</dbReference>
<dbReference type="STRING" id="35608.A0A2U1LXY7"/>
<dbReference type="GO" id="GO:0006574">
    <property type="term" value="P:L-valine catabolic process"/>
    <property type="evidence" value="ECO:0007669"/>
    <property type="project" value="UniProtKB-UniRule"/>
</dbReference>
<protein>
    <recommendedName>
        <fullName evidence="2">3-hydroxyisobutyryl-CoA hydrolase</fullName>
        <shortName evidence="2">HIB-CoA hydrolase</shortName>
        <shortName evidence="2">HIBYL-CoA-H</shortName>
        <ecNumber evidence="2">3.1.2.4</ecNumber>
    </recommendedName>
    <alternativeName>
        <fullName evidence="2">3-hydroxyisobutyryl-coenzyme A hydrolase</fullName>
    </alternativeName>
</protein>
<dbReference type="EC" id="3.1.2.4" evidence="2"/>
<proteinExistence type="inferred from homology"/>
<evidence type="ECO:0000259" key="3">
    <source>
        <dbReference type="Pfam" id="PF16113"/>
    </source>
</evidence>
<comment type="catalytic activity">
    <reaction evidence="2">
        <text>3-hydroxy-2-methylpropanoyl-CoA + H2O = 3-hydroxy-2-methylpropanoate + CoA + H(+)</text>
        <dbReference type="Rhea" id="RHEA:20888"/>
        <dbReference type="ChEBI" id="CHEBI:11805"/>
        <dbReference type="ChEBI" id="CHEBI:15377"/>
        <dbReference type="ChEBI" id="CHEBI:15378"/>
        <dbReference type="ChEBI" id="CHEBI:57287"/>
        <dbReference type="ChEBI" id="CHEBI:57340"/>
        <dbReference type="EC" id="3.1.2.4"/>
    </reaction>
</comment>
<name>A0A2U1LXY7_ARTAN</name>
<dbReference type="AlphaFoldDB" id="A0A2U1LXY7"/>
<dbReference type="Pfam" id="PF16113">
    <property type="entry name" value="ECH_2"/>
    <property type="match status" value="1"/>
</dbReference>
<dbReference type="Proteomes" id="UP000245207">
    <property type="component" value="Unassembled WGS sequence"/>
</dbReference>
<dbReference type="PANTHER" id="PTHR43176">
    <property type="entry name" value="3-HYDROXYISOBUTYRYL-COA HYDROLASE-RELATED"/>
    <property type="match status" value="1"/>
</dbReference>
<comment type="function">
    <text evidence="2">Hydrolyzes 3-hydroxyisobutyryl-CoA (HIBYL-CoA), a saline catabolite. Has high activity toward isobutyryl-CoA. Could be an isobutyryl-CoA dehydrogenase that functions in valine catabolism.</text>
</comment>
<dbReference type="CDD" id="cd06558">
    <property type="entry name" value="crotonase-like"/>
    <property type="match status" value="1"/>
</dbReference>
<dbReference type="Gene3D" id="3.90.226.10">
    <property type="entry name" value="2-enoyl-CoA Hydratase, Chain A, domain 1"/>
    <property type="match status" value="1"/>
</dbReference>
<dbReference type="NCBIfam" id="NF004127">
    <property type="entry name" value="PRK05617.1"/>
    <property type="match status" value="1"/>
</dbReference>
<gene>
    <name evidence="4" type="ORF">CTI12_AA441460</name>
</gene>
<dbReference type="EMBL" id="PKPP01007276">
    <property type="protein sequence ID" value="PWA53857.1"/>
    <property type="molecule type" value="Genomic_DNA"/>
</dbReference>
<comment type="similarity">
    <text evidence="2">Belongs to the enoyl-CoA hydratase/isomerase family.</text>
</comment>
<keyword evidence="1 2" id="KW-0378">Hydrolase</keyword>
<dbReference type="InterPro" id="IPR029045">
    <property type="entry name" value="ClpP/crotonase-like_dom_sf"/>
</dbReference>
<dbReference type="SUPFAM" id="SSF52096">
    <property type="entry name" value="ClpP/crotonase"/>
    <property type="match status" value="1"/>
</dbReference>
<comment type="caution">
    <text evidence="4">The sequence shown here is derived from an EMBL/GenBank/DDBJ whole genome shotgun (WGS) entry which is preliminary data.</text>
</comment>
<dbReference type="GO" id="GO:0003860">
    <property type="term" value="F:3-hydroxyisobutyryl-CoA hydrolase activity"/>
    <property type="evidence" value="ECO:0007669"/>
    <property type="project" value="UniProtKB-UniRule"/>
</dbReference>
<dbReference type="InterPro" id="IPR045004">
    <property type="entry name" value="ECH_dom"/>
</dbReference>
<evidence type="ECO:0000313" key="4">
    <source>
        <dbReference type="EMBL" id="PWA53857.1"/>
    </source>
</evidence>
<evidence type="ECO:0000256" key="1">
    <source>
        <dbReference type="ARBA" id="ARBA00022801"/>
    </source>
</evidence>
<reference evidence="4 5" key="1">
    <citation type="journal article" date="2018" name="Mol. Plant">
        <title>The genome of Artemisia annua provides insight into the evolution of Asteraceae family and artemisinin biosynthesis.</title>
        <authorList>
            <person name="Shen Q."/>
            <person name="Zhang L."/>
            <person name="Liao Z."/>
            <person name="Wang S."/>
            <person name="Yan T."/>
            <person name="Shi P."/>
            <person name="Liu M."/>
            <person name="Fu X."/>
            <person name="Pan Q."/>
            <person name="Wang Y."/>
            <person name="Lv Z."/>
            <person name="Lu X."/>
            <person name="Zhang F."/>
            <person name="Jiang W."/>
            <person name="Ma Y."/>
            <person name="Chen M."/>
            <person name="Hao X."/>
            <person name="Li L."/>
            <person name="Tang Y."/>
            <person name="Lv G."/>
            <person name="Zhou Y."/>
            <person name="Sun X."/>
            <person name="Brodelius P.E."/>
            <person name="Rose J.K.C."/>
            <person name="Tang K."/>
        </authorList>
    </citation>
    <scope>NUCLEOTIDE SEQUENCE [LARGE SCALE GENOMIC DNA]</scope>
    <source>
        <strain evidence="5">cv. Huhao1</strain>
        <tissue evidence="4">Leaf</tissue>
    </source>
</reference>
<evidence type="ECO:0000256" key="2">
    <source>
        <dbReference type="RuleBase" id="RU369070"/>
    </source>
</evidence>
<accession>A0A2U1LXY7</accession>
<dbReference type="InterPro" id="IPR032259">
    <property type="entry name" value="HIBYL-CoA-H"/>
</dbReference>
<sequence>MAHSNQTEERQMIFEEILGGRKVILNRPKKLNSINYEMLRQMYEKLKVYENDPTVKLVILKANGKVFCSGGDLKSAFTFVALGHWSFGASYYRKEFCLDYLLGTYKKPIVAILDGSVMGGGVGISIHSTFRIVTEKTVFAMPEALIGLFPDVGASYFLSRLPGFFGEYLGLTGARLNGAEMLALGLGTHFIPSRNIKSMENALEEMAASSDSLSVAAISMIINKFARKVDVKPESTYNRLDMINQCFSGDSCEEILSSLERLAVQVQEKWIHNAITSMKAATPLGLKIFFRSIREGRSKTLKQCLETEYVAICHVLGRTIGNDFYEGSRAMLVDKDKKPQWVPSKLEEVSDEMVSKCFSRSFTEDDDWLPLQLPQRSNEVNTLASKL</sequence>
<dbReference type="OrthoDB" id="16820at2759"/>